<proteinExistence type="inferred from homology"/>
<evidence type="ECO:0000256" key="6">
    <source>
        <dbReference type="SAM" id="MobiDB-lite"/>
    </source>
</evidence>
<reference evidence="8 9" key="1">
    <citation type="submission" date="2015-03" db="EMBL/GenBank/DDBJ databases">
        <authorList>
            <person name="Hassan Y.I."/>
            <person name="Lepp D."/>
            <person name="Zhou T."/>
        </authorList>
    </citation>
    <scope>NUCLEOTIDE SEQUENCE [LARGE SCALE GENOMIC DNA]</scope>
    <source>
        <strain evidence="8 9">GH2-10</strain>
    </source>
</reference>
<feature type="transmembrane region" description="Helical" evidence="7">
    <location>
        <begin position="12"/>
        <end position="40"/>
    </location>
</feature>
<feature type="region of interest" description="Disordered" evidence="6">
    <location>
        <begin position="449"/>
        <end position="477"/>
    </location>
</feature>
<dbReference type="PANTHER" id="PTHR30563">
    <property type="entry name" value="DNA RECOMBINATION PROTEIN RMUC"/>
    <property type="match status" value="1"/>
</dbReference>
<keyword evidence="7" id="KW-0812">Transmembrane</keyword>
<keyword evidence="9" id="KW-1185">Reference proteome</keyword>
<dbReference type="InterPro" id="IPR003798">
    <property type="entry name" value="DNA_recombination_RmuC"/>
</dbReference>
<dbReference type="GO" id="GO:0006310">
    <property type="term" value="P:DNA recombination"/>
    <property type="evidence" value="ECO:0007669"/>
    <property type="project" value="UniProtKB-KW"/>
</dbReference>
<evidence type="ECO:0000256" key="2">
    <source>
        <dbReference type="ARBA" id="ARBA00009840"/>
    </source>
</evidence>
<dbReference type="PATRIC" id="fig|361041.3.peg.3019"/>
<dbReference type="AlphaFoldDB" id="A0A0F5L4W6"/>
<evidence type="ECO:0000256" key="7">
    <source>
        <dbReference type="SAM" id="Phobius"/>
    </source>
</evidence>
<comment type="function">
    <text evidence="1">Involved in DNA recombination.</text>
</comment>
<keyword evidence="5" id="KW-0233">DNA recombination</keyword>
<dbReference type="STRING" id="361041.VW35_18050"/>
<dbReference type="Pfam" id="PF02646">
    <property type="entry name" value="RmuC"/>
    <property type="match status" value="1"/>
</dbReference>
<name>A0A0F5L4W6_9HYPH</name>
<sequence length="477" mass="52972">MRRMSELDTILFVAGSVPVTLGLALAIGFLLVVGLAFVLLVGNARTNAERAEDAARIASDNLKTSFLEQIAQRDMRIRDLDLALARERERAADLLDSEREKSSGLMAELAAMRTRLDEQSRQNEANLKRFMDARQQMTDEFKAIAGDVLKSHGETFTRQNREQVDTLLKPLQDKITEFHKNLVEDRSAMGERIRALAESNLQITTEAQNLTRALKGSSQTQGAWGEMILSTILEQSGLREGEQYFVQQSHSGEEGQRVRTDVEILMPNGDRLVIDSKVSLTAFEAFVNSSELDRDQHLRAHITSVRGHITTLGDKSYHRAAKSSLDYVMMFVPIESALATAIQHDAKLVEFGMGKGVMLTTPTTLMTVLRTVRNVWDIEKRHQNAEEIAERAGALYEKVAGFLSTMDKVGTSIERASQDFAKAKDQLSTGRGNVVRQVEMLRELGAKSAKSLPAGWDGGSDEQPTLRLVGEEPGDRN</sequence>
<evidence type="ECO:0000256" key="5">
    <source>
        <dbReference type="ARBA" id="ARBA00023172"/>
    </source>
</evidence>
<dbReference type="PANTHER" id="PTHR30563:SF0">
    <property type="entry name" value="DNA RECOMBINATION PROTEIN RMUC"/>
    <property type="match status" value="1"/>
</dbReference>
<organism evidence="8 9">
    <name type="scientific">Devosia soli</name>
    <dbReference type="NCBI Taxonomy" id="361041"/>
    <lineage>
        <taxon>Bacteria</taxon>
        <taxon>Pseudomonadati</taxon>
        <taxon>Pseudomonadota</taxon>
        <taxon>Alphaproteobacteria</taxon>
        <taxon>Hyphomicrobiales</taxon>
        <taxon>Devosiaceae</taxon>
        <taxon>Devosia</taxon>
    </lineage>
</organism>
<dbReference type="Proteomes" id="UP000033514">
    <property type="component" value="Unassembled WGS sequence"/>
</dbReference>
<accession>A0A0F5L4W6</accession>
<evidence type="ECO:0000313" key="8">
    <source>
        <dbReference type="EMBL" id="KKB76662.1"/>
    </source>
</evidence>
<protein>
    <recommendedName>
        <fullName evidence="3">DNA recombination protein RmuC homolog</fullName>
    </recommendedName>
</protein>
<evidence type="ECO:0000313" key="9">
    <source>
        <dbReference type="Proteomes" id="UP000033514"/>
    </source>
</evidence>
<keyword evidence="7" id="KW-1133">Transmembrane helix</keyword>
<dbReference type="EMBL" id="LAJG01000042">
    <property type="protein sequence ID" value="KKB76662.1"/>
    <property type="molecule type" value="Genomic_DNA"/>
</dbReference>
<keyword evidence="7" id="KW-0472">Membrane</keyword>
<keyword evidence="4" id="KW-0175">Coiled coil</keyword>
<evidence type="ECO:0000256" key="1">
    <source>
        <dbReference type="ARBA" id="ARBA00003416"/>
    </source>
</evidence>
<evidence type="ECO:0000256" key="4">
    <source>
        <dbReference type="ARBA" id="ARBA00023054"/>
    </source>
</evidence>
<gene>
    <name evidence="8" type="ORF">VW35_18050</name>
</gene>
<evidence type="ECO:0000256" key="3">
    <source>
        <dbReference type="ARBA" id="ARBA00021840"/>
    </source>
</evidence>
<comment type="caution">
    <text evidence="8">The sequence shown here is derived from an EMBL/GenBank/DDBJ whole genome shotgun (WGS) entry which is preliminary data.</text>
</comment>
<comment type="similarity">
    <text evidence="2">Belongs to the RmuC family.</text>
</comment>